<dbReference type="PANTHER" id="PTHR18966">
    <property type="entry name" value="IONOTROPIC GLUTAMATE RECEPTOR"/>
    <property type="match status" value="1"/>
</dbReference>
<feature type="transmembrane region" description="Helical" evidence="2">
    <location>
        <begin position="103"/>
        <end position="122"/>
    </location>
</feature>
<reference evidence="3 4" key="1">
    <citation type="submission" date="2020-02" db="EMBL/GenBank/DDBJ databases">
        <title>Draft genome sequence of Haematococcus lacustris strain NIES-144.</title>
        <authorList>
            <person name="Morimoto D."/>
            <person name="Nakagawa S."/>
            <person name="Yoshida T."/>
            <person name="Sawayama S."/>
        </authorList>
    </citation>
    <scope>NUCLEOTIDE SEQUENCE [LARGE SCALE GENOMIC DNA]</scope>
    <source>
        <strain evidence="3 4">NIES-144</strain>
    </source>
</reference>
<dbReference type="Proteomes" id="UP000485058">
    <property type="component" value="Unassembled WGS sequence"/>
</dbReference>
<comment type="caution">
    <text evidence="3">The sequence shown here is derived from an EMBL/GenBank/DDBJ whole genome shotgun (WGS) entry which is preliminary data.</text>
</comment>
<dbReference type="InterPro" id="IPR015683">
    <property type="entry name" value="Ionotropic_Glu_rcpt"/>
</dbReference>
<evidence type="ECO:0000313" key="4">
    <source>
        <dbReference type="Proteomes" id="UP000485058"/>
    </source>
</evidence>
<accession>A0A699YFQ1</accession>
<feature type="region of interest" description="Disordered" evidence="1">
    <location>
        <begin position="1"/>
        <end position="21"/>
    </location>
</feature>
<gene>
    <name evidence="3" type="ORF">HaLaN_03922</name>
</gene>
<keyword evidence="3" id="KW-0418">Kinase</keyword>
<dbReference type="Gene3D" id="1.10.287.70">
    <property type="match status" value="1"/>
</dbReference>
<keyword evidence="2" id="KW-0472">Membrane</keyword>
<dbReference type="AlphaFoldDB" id="A0A699YFQ1"/>
<feature type="non-terminal residue" evidence="3">
    <location>
        <position position="1"/>
    </location>
</feature>
<proteinExistence type="predicted"/>
<evidence type="ECO:0000256" key="1">
    <source>
        <dbReference type="SAM" id="MobiDB-lite"/>
    </source>
</evidence>
<sequence>MAHPHAGTTVGRVHPGLPHLPHPQSRTPGAFPLSVVPGCGSQPSTSWPTAASLGGITVTTRRMAQGALFSYPYLRTGLGVLIAADTTTTEYDKWAFLRPFSSGVWIAVVCTAVMIPIFLFLIENLTQ</sequence>
<keyword evidence="3" id="KW-0808">Transferase</keyword>
<keyword evidence="2" id="KW-0812">Transmembrane</keyword>
<dbReference type="EMBL" id="BLLF01000192">
    <property type="protein sequence ID" value="GFH08883.1"/>
    <property type="molecule type" value="Genomic_DNA"/>
</dbReference>
<feature type="non-terminal residue" evidence="3">
    <location>
        <position position="127"/>
    </location>
</feature>
<keyword evidence="4" id="KW-1185">Reference proteome</keyword>
<protein>
    <submittedName>
        <fullName evidence="3">Adenylate kinase</fullName>
    </submittedName>
</protein>
<name>A0A699YFQ1_HAELA</name>
<keyword evidence="2" id="KW-1133">Transmembrane helix</keyword>
<evidence type="ECO:0000313" key="3">
    <source>
        <dbReference type="EMBL" id="GFH08883.1"/>
    </source>
</evidence>
<organism evidence="3 4">
    <name type="scientific">Haematococcus lacustris</name>
    <name type="common">Green alga</name>
    <name type="synonym">Haematococcus pluvialis</name>
    <dbReference type="NCBI Taxonomy" id="44745"/>
    <lineage>
        <taxon>Eukaryota</taxon>
        <taxon>Viridiplantae</taxon>
        <taxon>Chlorophyta</taxon>
        <taxon>core chlorophytes</taxon>
        <taxon>Chlorophyceae</taxon>
        <taxon>CS clade</taxon>
        <taxon>Chlamydomonadales</taxon>
        <taxon>Haematococcaceae</taxon>
        <taxon>Haematococcus</taxon>
    </lineage>
</organism>
<dbReference type="GO" id="GO:0016301">
    <property type="term" value="F:kinase activity"/>
    <property type="evidence" value="ECO:0007669"/>
    <property type="project" value="UniProtKB-KW"/>
</dbReference>
<evidence type="ECO:0000256" key="2">
    <source>
        <dbReference type="SAM" id="Phobius"/>
    </source>
</evidence>